<feature type="DNA-binding region" description="H-T-H motif" evidence="4">
    <location>
        <begin position="26"/>
        <end position="45"/>
    </location>
</feature>
<dbReference type="PRINTS" id="PR00455">
    <property type="entry name" value="HTHTETR"/>
</dbReference>
<evidence type="ECO:0000256" key="2">
    <source>
        <dbReference type="ARBA" id="ARBA00023125"/>
    </source>
</evidence>
<reference evidence="6 7" key="1">
    <citation type="submission" date="2018-06" db="EMBL/GenBank/DDBJ databases">
        <title>Genomic Encyclopedia of Type Strains, Phase IV (KMG-IV): sequencing the most valuable type-strain genomes for metagenomic binning, comparative biology and taxonomic classification.</title>
        <authorList>
            <person name="Goeker M."/>
        </authorList>
    </citation>
    <scope>NUCLEOTIDE SEQUENCE [LARGE SCALE GENOMIC DNA]</scope>
    <source>
        <strain evidence="6 7">DSM 5</strain>
    </source>
</reference>
<protein>
    <submittedName>
        <fullName evidence="6">TetR family transcriptional regulator</fullName>
    </submittedName>
</protein>
<dbReference type="PANTHER" id="PTHR47506">
    <property type="entry name" value="TRANSCRIPTIONAL REGULATORY PROTEIN"/>
    <property type="match status" value="1"/>
</dbReference>
<keyword evidence="7" id="KW-1185">Reference proteome</keyword>
<dbReference type="SUPFAM" id="SSF46689">
    <property type="entry name" value="Homeodomain-like"/>
    <property type="match status" value="1"/>
</dbReference>
<dbReference type="Gene3D" id="1.10.357.10">
    <property type="entry name" value="Tetracycline Repressor, domain 2"/>
    <property type="match status" value="1"/>
</dbReference>
<dbReference type="EMBL" id="QKZI01000002">
    <property type="protein sequence ID" value="PZX05680.1"/>
    <property type="molecule type" value="Genomic_DNA"/>
</dbReference>
<evidence type="ECO:0000313" key="7">
    <source>
        <dbReference type="Proteomes" id="UP000248646"/>
    </source>
</evidence>
<dbReference type="InterPro" id="IPR054156">
    <property type="entry name" value="YxaF_TetR_C"/>
</dbReference>
<evidence type="ECO:0000313" key="6">
    <source>
        <dbReference type="EMBL" id="PZX05680.1"/>
    </source>
</evidence>
<evidence type="ECO:0000256" key="3">
    <source>
        <dbReference type="ARBA" id="ARBA00023163"/>
    </source>
</evidence>
<sequence>MNMDTKSLLIDTSTILFQQKGYKSVGLNEILKACNVTKGALYHHFPNGKEELLITCLHSLNEVIITDIEAIFSRHLSTKEATISMIDTLIHQFEKDGTITGYTFSSIVSEMATMSEPVRNACGALYENIQNIYCKKLQADGFSNESATSIALFMTASIEGAMMLCLTQKSADPLKTIASLLPNLLNSLQ</sequence>
<keyword evidence="1" id="KW-0805">Transcription regulation</keyword>
<feature type="domain" description="HTH tetR-type" evidence="5">
    <location>
        <begin position="3"/>
        <end position="63"/>
    </location>
</feature>
<dbReference type="SUPFAM" id="SSF48498">
    <property type="entry name" value="Tetracyclin repressor-like, C-terminal domain"/>
    <property type="match status" value="1"/>
</dbReference>
<name>A0A2W7N6Z5_9BACI</name>
<evidence type="ECO:0000259" key="5">
    <source>
        <dbReference type="PROSITE" id="PS50977"/>
    </source>
</evidence>
<dbReference type="Pfam" id="PF00440">
    <property type="entry name" value="TetR_N"/>
    <property type="match status" value="1"/>
</dbReference>
<gene>
    <name evidence="6" type="ORF">C7437_102139</name>
</gene>
<dbReference type="AlphaFoldDB" id="A0A2W7N6Z5"/>
<organism evidence="6 7">
    <name type="scientific">Psychrobacillus insolitus</name>
    <dbReference type="NCBI Taxonomy" id="1461"/>
    <lineage>
        <taxon>Bacteria</taxon>
        <taxon>Bacillati</taxon>
        <taxon>Bacillota</taxon>
        <taxon>Bacilli</taxon>
        <taxon>Bacillales</taxon>
        <taxon>Bacillaceae</taxon>
        <taxon>Psychrobacillus</taxon>
    </lineage>
</organism>
<keyword evidence="3" id="KW-0804">Transcription</keyword>
<dbReference type="PROSITE" id="PS50977">
    <property type="entry name" value="HTH_TETR_2"/>
    <property type="match status" value="1"/>
</dbReference>
<proteinExistence type="predicted"/>
<keyword evidence="2 4" id="KW-0238">DNA-binding</keyword>
<dbReference type="InterPro" id="IPR036271">
    <property type="entry name" value="Tet_transcr_reg_TetR-rel_C_sf"/>
</dbReference>
<dbReference type="Pfam" id="PF21993">
    <property type="entry name" value="TetR_C_13_2"/>
    <property type="match status" value="1"/>
</dbReference>
<dbReference type="InterPro" id="IPR009057">
    <property type="entry name" value="Homeodomain-like_sf"/>
</dbReference>
<comment type="caution">
    <text evidence="6">The sequence shown here is derived from an EMBL/GenBank/DDBJ whole genome shotgun (WGS) entry which is preliminary data.</text>
</comment>
<evidence type="ECO:0000256" key="4">
    <source>
        <dbReference type="PROSITE-ProRule" id="PRU00335"/>
    </source>
</evidence>
<dbReference type="Proteomes" id="UP000248646">
    <property type="component" value="Unassembled WGS sequence"/>
</dbReference>
<dbReference type="GO" id="GO:0003677">
    <property type="term" value="F:DNA binding"/>
    <property type="evidence" value="ECO:0007669"/>
    <property type="project" value="UniProtKB-UniRule"/>
</dbReference>
<dbReference type="InterPro" id="IPR001647">
    <property type="entry name" value="HTH_TetR"/>
</dbReference>
<evidence type="ECO:0000256" key="1">
    <source>
        <dbReference type="ARBA" id="ARBA00023015"/>
    </source>
</evidence>
<dbReference type="PANTHER" id="PTHR47506:SF3">
    <property type="entry name" value="HTH-TYPE TRANSCRIPTIONAL REGULATOR LMRA"/>
    <property type="match status" value="1"/>
</dbReference>
<accession>A0A2W7N6Z5</accession>